<dbReference type="Proteomes" id="UP000076842">
    <property type="component" value="Unassembled WGS sequence"/>
</dbReference>
<dbReference type="PRINTS" id="PR00081">
    <property type="entry name" value="GDHRDH"/>
</dbReference>
<dbReference type="FunCoup" id="A0A165DD59">
    <property type="interactions" value="160"/>
</dbReference>
<dbReference type="AlphaFoldDB" id="A0A165DD59"/>
<proteinExistence type="predicted"/>
<dbReference type="Gene3D" id="3.40.50.720">
    <property type="entry name" value="NAD(P)-binding Rossmann-like Domain"/>
    <property type="match status" value="1"/>
</dbReference>
<evidence type="ECO:0000313" key="3">
    <source>
        <dbReference type="Proteomes" id="UP000076842"/>
    </source>
</evidence>
<name>A0A165DD59_9BASI</name>
<dbReference type="OrthoDB" id="191139at2759"/>
<keyword evidence="3" id="KW-1185">Reference proteome</keyword>
<dbReference type="EMBL" id="KV424063">
    <property type="protein sequence ID" value="KZT52553.1"/>
    <property type="molecule type" value="Genomic_DNA"/>
</dbReference>
<dbReference type="InterPro" id="IPR002347">
    <property type="entry name" value="SDR_fam"/>
</dbReference>
<dbReference type="PANTHER" id="PTHR43157">
    <property type="entry name" value="PHOSPHATIDYLINOSITOL-GLYCAN BIOSYNTHESIS CLASS F PROTEIN-RELATED"/>
    <property type="match status" value="1"/>
</dbReference>
<keyword evidence="1" id="KW-0560">Oxidoreductase</keyword>
<dbReference type="STRING" id="1353952.A0A165DD59"/>
<evidence type="ECO:0000313" key="2">
    <source>
        <dbReference type="EMBL" id="KZT52553.1"/>
    </source>
</evidence>
<reference evidence="2 3" key="1">
    <citation type="journal article" date="2016" name="Mol. Biol. Evol.">
        <title>Comparative Genomics of Early-Diverging Mushroom-Forming Fungi Provides Insights into the Origins of Lignocellulose Decay Capabilities.</title>
        <authorList>
            <person name="Nagy L.G."/>
            <person name="Riley R."/>
            <person name="Tritt A."/>
            <person name="Adam C."/>
            <person name="Daum C."/>
            <person name="Floudas D."/>
            <person name="Sun H."/>
            <person name="Yadav J.S."/>
            <person name="Pangilinan J."/>
            <person name="Larsson K.H."/>
            <person name="Matsuura K."/>
            <person name="Barry K."/>
            <person name="Labutti K."/>
            <person name="Kuo R."/>
            <person name="Ohm R.A."/>
            <person name="Bhattacharya S.S."/>
            <person name="Shirouzu T."/>
            <person name="Yoshinaga Y."/>
            <person name="Martin F.M."/>
            <person name="Grigoriev I.V."/>
            <person name="Hibbett D.S."/>
        </authorList>
    </citation>
    <scope>NUCLEOTIDE SEQUENCE [LARGE SCALE GENOMIC DNA]</scope>
    <source>
        <strain evidence="2 3">HHB12733</strain>
    </source>
</reference>
<dbReference type="GO" id="GO:0016491">
    <property type="term" value="F:oxidoreductase activity"/>
    <property type="evidence" value="ECO:0007669"/>
    <property type="project" value="UniProtKB-KW"/>
</dbReference>
<accession>A0A165DD59</accession>
<protein>
    <submittedName>
        <fullName evidence="2">NAD(P)-binding protein</fullName>
    </submittedName>
</protein>
<organism evidence="2 3">
    <name type="scientific">Calocera cornea HHB12733</name>
    <dbReference type="NCBI Taxonomy" id="1353952"/>
    <lineage>
        <taxon>Eukaryota</taxon>
        <taxon>Fungi</taxon>
        <taxon>Dikarya</taxon>
        <taxon>Basidiomycota</taxon>
        <taxon>Agaricomycotina</taxon>
        <taxon>Dacrymycetes</taxon>
        <taxon>Dacrymycetales</taxon>
        <taxon>Dacrymycetaceae</taxon>
        <taxon>Calocera</taxon>
    </lineage>
</organism>
<evidence type="ECO:0000256" key="1">
    <source>
        <dbReference type="ARBA" id="ARBA00023002"/>
    </source>
</evidence>
<dbReference type="InterPro" id="IPR036291">
    <property type="entry name" value="NAD(P)-bd_dom_sf"/>
</dbReference>
<dbReference type="PANTHER" id="PTHR43157:SF31">
    <property type="entry name" value="PHOSPHATIDYLINOSITOL-GLYCAN BIOSYNTHESIS CLASS F PROTEIN"/>
    <property type="match status" value="1"/>
</dbReference>
<dbReference type="InParanoid" id="A0A165DD59"/>
<gene>
    <name evidence="2" type="ORF">CALCODRAFT_487062</name>
</gene>
<dbReference type="SUPFAM" id="SSF51735">
    <property type="entry name" value="NAD(P)-binding Rossmann-fold domains"/>
    <property type="match status" value="1"/>
</dbReference>
<sequence>MGQAWSELFPPKPKWLPADMPDLTGKVAIVTGGNTGIGKVTCKYLLLKNCTVYLFCRTASRAQAAIAELKAETGKEAHFIPCDLSDLPSIKACANEFMSKEQRVDILFCNAGVMTCPMDQITKQGYDMQFGTNVLGHAYLTLSLLPLLQSTAKAHGAARVVTTSSGGHMQAPKGGFDYATLKDGPVRRKKLGPWSAYFQSKWGNVVFAKELARRYGDEMIFSNSVHPGLIRTELGRYMGGFLSWIAHRLAWPVDPYGAVTQLYAGTAPEAASYNGEYFIAFAVVGKARPDTNNPEAGQALWEWIEEQIKDV</sequence>
<dbReference type="Pfam" id="PF00106">
    <property type="entry name" value="adh_short"/>
    <property type="match status" value="1"/>
</dbReference>